<name>A0A915K2L2_ROMCU</name>
<dbReference type="AlphaFoldDB" id="A0A915K2L2"/>
<accession>A0A915K2L2</accession>
<feature type="region of interest" description="Disordered" evidence="1">
    <location>
        <begin position="109"/>
        <end position="151"/>
    </location>
</feature>
<sequence>MPVFYQLTIRKGGKSFTNVQQLANAIAKACSILNATKACCSMDQCHSMDQSQDCYHDCTLSTDHRLQNSRLAPNKFVSFQPPQPDPPSQPQPGTEMLLEQLIQQYECDHEELQSRQRPKEYQFNACQQSPRHQSQPRDNYNNHFDQSASCD</sequence>
<organism evidence="2 3">
    <name type="scientific">Romanomermis culicivorax</name>
    <name type="common">Nematode worm</name>
    <dbReference type="NCBI Taxonomy" id="13658"/>
    <lineage>
        <taxon>Eukaryota</taxon>
        <taxon>Metazoa</taxon>
        <taxon>Ecdysozoa</taxon>
        <taxon>Nematoda</taxon>
        <taxon>Enoplea</taxon>
        <taxon>Dorylaimia</taxon>
        <taxon>Mermithida</taxon>
        <taxon>Mermithoidea</taxon>
        <taxon>Mermithidae</taxon>
        <taxon>Romanomermis</taxon>
    </lineage>
</organism>
<feature type="compositionally biased region" description="Polar residues" evidence="1">
    <location>
        <begin position="124"/>
        <end position="151"/>
    </location>
</feature>
<reference evidence="3" key="1">
    <citation type="submission" date="2022-11" db="UniProtKB">
        <authorList>
            <consortium name="WormBaseParasite"/>
        </authorList>
    </citation>
    <scope>IDENTIFICATION</scope>
</reference>
<feature type="compositionally biased region" description="Basic and acidic residues" evidence="1">
    <location>
        <begin position="109"/>
        <end position="120"/>
    </location>
</feature>
<evidence type="ECO:0000313" key="2">
    <source>
        <dbReference type="Proteomes" id="UP000887565"/>
    </source>
</evidence>
<dbReference type="Proteomes" id="UP000887565">
    <property type="component" value="Unplaced"/>
</dbReference>
<keyword evidence="2" id="KW-1185">Reference proteome</keyword>
<evidence type="ECO:0000313" key="3">
    <source>
        <dbReference type="WBParaSite" id="nRc.2.0.1.t32068-RA"/>
    </source>
</evidence>
<protein>
    <submittedName>
        <fullName evidence="3">Uncharacterized protein</fullName>
    </submittedName>
</protein>
<dbReference type="WBParaSite" id="nRc.2.0.1.t32068-RA">
    <property type="protein sequence ID" value="nRc.2.0.1.t32068-RA"/>
    <property type="gene ID" value="nRc.2.0.1.g32068"/>
</dbReference>
<proteinExistence type="predicted"/>
<evidence type="ECO:0000256" key="1">
    <source>
        <dbReference type="SAM" id="MobiDB-lite"/>
    </source>
</evidence>